<evidence type="ECO:0000313" key="4">
    <source>
        <dbReference type="EMBL" id="EAY25169.1"/>
    </source>
</evidence>
<dbReference type="AlphaFoldDB" id="A1ZJU1"/>
<evidence type="ECO:0000313" key="1">
    <source>
        <dbReference type="EMBL" id="EAY23908.1"/>
    </source>
</evidence>
<accession>A1ZJU1</accession>
<reference evidence="6 7" key="1">
    <citation type="submission" date="2007-01" db="EMBL/GenBank/DDBJ databases">
        <authorList>
            <person name="Haygood M."/>
            <person name="Podell S."/>
            <person name="Anderson C."/>
            <person name="Hopkinson B."/>
            <person name="Roe K."/>
            <person name="Barbeau K."/>
            <person name="Gaasterland T."/>
            <person name="Ferriera S."/>
            <person name="Johnson J."/>
            <person name="Kravitz S."/>
            <person name="Beeson K."/>
            <person name="Sutton G."/>
            <person name="Rogers Y.-H."/>
            <person name="Friedman R."/>
            <person name="Frazier M."/>
            <person name="Venter J.C."/>
        </authorList>
    </citation>
    <scope>NUCLEOTIDE SEQUENCE [LARGE SCALE GENOMIC DNA]</scope>
    <source>
        <strain evidence="6 7">ATCC 23134</strain>
    </source>
</reference>
<keyword evidence="7" id="KW-1185">Reference proteome</keyword>
<proteinExistence type="predicted"/>
<evidence type="ECO:0000313" key="3">
    <source>
        <dbReference type="EMBL" id="EAY24508.1"/>
    </source>
</evidence>
<dbReference type="EMBL" id="AAWS01000011">
    <property type="protein sequence ID" value="EAY29394.1"/>
    <property type="molecule type" value="Genomic_DNA"/>
</dbReference>
<dbReference type="Proteomes" id="UP000004095">
    <property type="component" value="Unassembled WGS sequence"/>
</dbReference>
<evidence type="ECO:0000313" key="5">
    <source>
        <dbReference type="EMBL" id="EAY25737.1"/>
    </source>
</evidence>
<name>A1ZJU1_MICM2</name>
<gene>
    <name evidence="1" type="ORF">M23134_00917</name>
    <name evidence="2" type="ORF">M23134_00920</name>
    <name evidence="6" type="ORF">M23134_01450</name>
    <name evidence="5" type="ORF">M23134_04911</name>
    <name evidence="3" type="ORF">M23134_06250</name>
    <name evidence="4" type="ORF">M23134_06765</name>
</gene>
<comment type="caution">
    <text evidence="6">The sequence shown here is derived from an EMBL/GenBank/DDBJ whole genome shotgun (WGS) entry which is preliminary data.</text>
</comment>
<dbReference type="EMBL" id="AAWS01000044">
    <property type="protein sequence ID" value="EAY25737.1"/>
    <property type="molecule type" value="Genomic_DNA"/>
</dbReference>
<evidence type="ECO:0000313" key="6">
    <source>
        <dbReference type="EMBL" id="EAY29394.1"/>
    </source>
</evidence>
<evidence type="ECO:0000313" key="2">
    <source>
        <dbReference type="EMBL" id="EAY23911.1"/>
    </source>
</evidence>
<protein>
    <submittedName>
        <fullName evidence="6">Uncharacterized protein</fullName>
    </submittedName>
</protein>
<dbReference type="EMBL" id="AAWS01000098">
    <property type="protein sequence ID" value="EAY23908.1"/>
    <property type="molecule type" value="Genomic_DNA"/>
</dbReference>
<organism evidence="6 7">
    <name type="scientific">Microscilla marina ATCC 23134</name>
    <dbReference type="NCBI Taxonomy" id="313606"/>
    <lineage>
        <taxon>Bacteria</taxon>
        <taxon>Pseudomonadati</taxon>
        <taxon>Bacteroidota</taxon>
        <taxon>Cytophagia</taxon>
        <taxon>Cytophagales</taxon>
        <taxon>Microscillaceae</taxon>
        <taxon>Microscilla</taxon>
    </lineage>
</organism>
<evidence type="ECO:0000313" key="7">
    <source>
        <dbReference type="Proteomes" id="UP000004095"/>
    </source>
</evidence>
<dbReference type="EMBL" id="AAWS01000098">
    <property type="protein sequence ID" value="EAY23911.1"/>
    <property type="molecule type" value="Genomic_DNA"/>
</dbReference>
<sequence length="39" mass="4531">MVQIGSMIPLMVESLDRDFTPLKRILHVYNLLSNPLFTQ</sequence>
<dbReference type="EMBL" id="AAWS01000067">
    <property type="protein sequence ID" value="EAY24508.1"/>
    <property type="molecule type" value="Genomic_DNA"/>
</dbReference>
<dbReference type="EMBL" id="AAWS01000053">
    <property type="protein sequence ID" value="EAY25169.1"/>
    <property type="molecule type" value="Genomic_DNA"/>
</dbReference>